<protein>
    <recommendedName>
        <fullName evidence="7">Eyes absent homolog</fullName>
        <ecNumber evidence="7">3.1.3.48</ecNumber>
    </recommendedName>
</protein>
<dbReference type="GO" id="GO:0005634">
    <property type="term" value="C:nucleus"/>
    <property type="evidence" value="ECO:0007669"/>
    <property type="project" value="TreeGrafter"/>
</dbReference>
<organism evidence="9 10">
    <name type="scientific">Mytilus coruscus</name>
    <name type="common">Sea mussel</name>
    <dbReference type="NCBI Taxonomy" id="42192"/>
    <lineage>
        <taxon>Eukaryota</taxon>
        <taxon>Metazoa</taxon>
        <taxon>Spiralia</taxon>
        <taxon>Lophotrochozoa</taxon>
        <taxon>Mollusca</taxon>
        <taxon>Bivalvia</taxon>
        <taxon>Autobranchia</taxon>
        <taxon>Pteriomorphia</taxon>
        <taxon>Mytilida</taxon>
        <taxon>Mytiloidea</taxon>
        <taxon>Mytilidae</taxon>
        <taxon>Mytilinae</taxon>
        <taxon>Mytilus</taxon>
    </lineage>
</organism>
<gene>
    <name evidence="9" type="ORF">MCOR_37611</name>
</gene>
<evidence type="ECO:0000256" key="4">
    <source>
        <dbReference type="ARBA" id="ARBA00022912"/>
    </source>
</evidence>
<proteinExistence type="inferred from homology"/>
<comment type="catalytic activity">
    <reaction evidence="5 7">
        <text>O-phospho-L-tyrosyl-[protein] + H2O = L-tyrosyl-[protein] + phosphate</text>
        <dbReference type="Rhea" id="RHEA:10684"/>
        <dbReference type="Rhea" id="RHEA-COMP:10136"/>
        <dbReference type="Rhea" id="RHEA-COMP:20101"/>
        <dbReference type="ChEBI" id="CHEBI:15377"/>
        <dbReference type="ChEBI" id="CHEBI:43474"/>
        <dbReference type="ChEBI" id="CHEBI:46858"/>
        <dbReference type="ChEBI" id="CHEBI:61978"/>
        <dbReference type="EC" id="3.1.3.48"/>
    </reaction>
</comment>
<dbReference type="Gene3D" id="3.40.50.12350">
    <property type="match status" value="1"/>
</dbReference>
<comment type="cofactor">
    <cofactor evidence="6 7">
        <name>Mg(2+)</name>
        <dbReference type="ChEBI" id="CHEBI:18420"/>
    </cofactor>
    <text evidence="6 7">Binds 1 Mg(2+) ion per subunit.</text>
</comment>
<dbReference type="AlphaFoldDB" id="A0A6J8D4T4"/>
<evidence type="ECO:0000256" key="6">
    <source>
        <dbReference type="PIRSR" id="PIRSR628472-2"/>
    </source>
</evidence>
<dbReference type="GO" id="GO:0045739">
    <property type="term" value="P:positive regulation of DNA repair"/>
    <property type="evidence" value="ECO:0007669"/>
    <property type="project" value="TreeGrafter"/>
</dbReference>
<name>A0A6J8D4T4_MYTCO</name>
<dbReference type="OrthoDB" id="167668at2759"/>
<keyword evidence="4 7" id="KW-0904">Protein phosphatase</keyword>
<feature type="binding site" evidence="6">
    <location>
        <position position="46"/>
    </location>
    <ligand>
        <name>Mg(2+)</name>
        <dbReference type="ChEBI" id="CHEBI:18420"/>
    </ligand>
</feature>
<evidence type="ECO:0000313" key="10">
    <source>
        <dbReference type="Proteomes" id="UP000507470"/>
    </source>
</evidence>
<comment type="similarity">
    <text evidence="1 7">Belongs to the HAD-like hydrolase superfamily. EYA family.</text>
</comment>
<dbReference type="InterPro" id="IPR028472">
    <property type="entry name" value="EYA"/>
</dbReference>
<keyword evidence="10" id="KW-1185">Reference proteome</keyword>
<reference evidence="9 10" key="1">
    <citation type="submission" date="2020-06" db="EMBL/GenBank/DDBJ databases">
        <authorList>
            <person name="Li R."/>
            <person name="Bekaert M."/>
        </authorList>
    </citation>
    <scope>NUCLEOTIDE SEQUENCE [LARGE SCALE GENOMIC DNA]</scope>
    <source>
        <strain evidence="10">wild</strain>
    </source>
</reference>
<evidence type="ECO:0000256" key="3">
    <source>
        <dbReference type="ARBA" id="ARBA00022842"/>
    </source>
</evidence>
<evidence type="ECO:0000256" key="1">
    <source>
        <dbReference type="ARBA" id="ARBA00010501"/>
    </source>
</evidence>
<keyword evidence="3 6" id="KW-0460">Magnesium</keyword>
<dbReference type="GO" id="GO:2001240">
    <property type="term" value="P:negative regulation of extrinsic apoptotic signaling pathway in absence of ligand"/>
    <property type="evidence" value="ECO:0007669"/>
    <property type="project" value="TreeGrafter"/>
</dbReference>
<keyword evidence="6 7" id="KW-0479">Metal-binding</keyword>
<dbReference type="GO" id="GO:0030154">
    <property type="term" value="P:cell differentiation"/>
    <property type="evidence" value="ECO:0007669"/>
    <property type="project" value="TreeGrafter"/>
</dbReference>
<dbReference type="GO" id="GO:0046872">
    <property type="term" value="F:metal ion binding"/>
    <property type="evidence" value="ECO:0007669"/>
    <property type="project" value="UniProtKB-KW"/>
</dbReference>
<accession>A0A6J8D4T4</accession>
<dbReference type="PANTHER" id="PTHR10190:SF16">
    <property type="entry name" value="DEVELOPMENTAL PROTEIN EYES ABSENT"/>
    <property type="match status" value="1"/>
</dbReference>
<dbReference type="GO" id="GO:0004725">
    <property type="term" value="F:protein tyrosine phosphatase activity"/>
    <property type="evidence" value="ECO:0007669"/>
    <property type="project" value="UniProtKB-EC"/>
</dbReference>
<evidence type="ECO:0000256" key="2">
    <source>
        <dbReference type="ARBA" id="ARBA00022801"/>
    </source>
</evidence>
<evidence type="ECO:0000313" key="9">
    <source>
        <dbReference type="EMBL" id="CAC5403743.1"/>
    </source>
</evidence>
<evidence type="ECO:0000256" key="7">
    <source>
        <dbReference type="RuleBase" id="RU362036"/>
    </source>
</evidence>
<dbReference type="InterPro" id="IPR038102">
    <property type="entry name" value="EYA_dom_sf"/>
</dbReference>
<dbReference type="EC" id="3.1.3.48" evidence="7"/>
<feature type="compositionally biased region" description="Basic and acidic residues" evidence="8">
    <location>
        <begin position="104"/>
        <end position="119"/>
    </location>
</feature>
<evidence type="ECO:0000256" key="5">
    <source>
        <dbReference type="ARBA" id="ARBA00051722"/>
    </source>
</evidence>
<sequence>MGITYTYPQTANSTASIVQPCESEELEILTPRPAVQKNVIFIWNLDIFKTLMTESYQGDKEKEVLLEEIDDLVLDLAEAHFNYKDLQHYEMKNVYDNPLIDTGQTERRSNFSDDPEKSSHQTNETLSAEEKQRFNKQASLCRKVKKSYCEKCRQNIDDLINEEKHQQWSKVKQNMEALRHKWLSEAITSLQIINSRSSCVNILYTTSHLIPALAHVLLFQMGNIFKIENIYSTANIGKEECFKMISEQFGNDCNVFVFGVGKEDEKIAEKLKMAFWKVADQSDVDSLHHALKMNYL</sequence>
<evidence type="ECO:0000256" key="8">
    <source>
        <dbReference type="SAM" id="MobiDB-lite"/>
    </source>
</evidence>
<dbReference type="Proteomes" id="UP000507470">
    <property type="component" value="Unassembled WGS sequence"/>
</dbReference>
<keyword evidence="2 7" id="KW-0378">Hydrolase</keyword>
<dbReference type="EMBL" id="CACVKT020006830">
    <property type="protein sequence ID" value="CAC5403743.1"/>
    <property type="molecule type" value="Genomic_DNA"/>
</dbReference>
<keyword evidence="7" id="KW-0805">Transcription regulation</keyword>
<feature type="region of interest" description="Disordered" evidence="8">
    <location>
        <begin position="102"/>
        <end position="131"/>
    </location>
</feature>
<keyword evidence="7" id="KW-0804">Transcription</keyword>
<dbReference type="PANTHER" id="PTHR10190">
    <property type="entry name" value="EYES ABSENT"/>
    <property type="match status" value="1"/>
</dbReference>